<gene>
    <name evidence="1" type="ORF">DM48_8011</name>
</gene>
<organism evidence="1 2">
    <name type="scientific">Burkholderia gladioli</name>
    <name type="common">Pseudomonas marginata</name>
    <name type="synonym">Phytomonas marginata</name>
    <dbReference type="NCBI Taxonomy" id="28095"/>
    <lineage>
        <taxon>Bacteria</taxon>
        <taxon>Pseudomonadati</taxon>
        <taxon>Pseudomonadota</taxon>
        <taxon>Betaproteobacteria</taxon>
        <taxon>Burkholderiales</taxon>
        <taxon>Burkholderiaceae</taxon>
        <taxon>Burkholderia</taxon>
    </lineage>
</organism>
<dbReference type="EMBL" id="JPGG01000011">
    <property type="protein sequence ID" value="KGC24069.1"/>
    <property type="molecule type" value="Genomic_DNA"/>
</dbReference>
<reference evidence="1 2" key="1">
    <citation type="submission" date="2014-04" db="EMBL/GenBank/DDBJ databases">
        <authorList>
            <person name="Bishop-Lilly K.A."/>
            <person name="Broomall S.M."/>
            <person name="Chain P.S."/>
            <person name="Chertkov O."/>
            <person name="Coyne S.R."/>
            <person name="Daligault H.E."/>
            <person name="Davenport K.W."/>
            <person name="Erkkila T."/>
            <person name="Frey K.G."/>
            <person name="Gibbons H.S."/>
            <person name="Gu W."/>
            <person name="Jaissle J."/>
            <person name="Johnson S.L."/>
            <person name="Koroleva G.I."/>
            <person name="Ladner J.T."/>
            <person name="Lo C.-C."/>
            <person name="Minogue T.D."/>
            <person name="Munk C."/>
            <person name="Palacios G.F."/>
            <person name="Redden C.L."/>
            <person name="Rosenzweig C.N."/>
            <person name="Scholz M.B."/>
            <person name="Teshima H."/>
            <person name="Xu Y."/>
        </authorList>
    </citation>
    <scope>NUCLEOTIDE SEQUENCE [LARGE SCALE GENOMIC DNA]</scope>
    <source>
        <strain evidence="2">gladioli</strain>
    </source>
</reference>
<protein>
    <submittedName>
        <fullName evidence="1">Uncharacterized protein</fullName>
    </submittedName>
</protein>
<comment type="caution">
    <text evidence="1">The sequence shown here is derived from an EMBL/GenBank/DDBJ whole genome shotgun (WGS) entry which is preliminary data.</text>
</comment>
<sequence>MRELFVLTKCLPENKMKTVRPMPILFNLIS</sequence>
<dbReference type="Proteomes" id="UP000029590">
    <property type="component" value="Unassembled WGS sequence"/>
</dbReference>
<proteinExistence type="predicted"/>
<evidence type="ECO:0000313" key="1">
    <source>
        <dbReference type="EMBL" id="KGC24069.1"/>
    </source>
</evidence>
<dbReference type="KEGG" id="bgo:BM43_7542"/>
<accession>A0AAW3FAP2</accession>
<name>A0AAW3FAP2_BURGA</name>
<dbReference type="AlphaFoldDB" id="A0AAW3FAP2"/>
<evidence type="ECO:0000313" key="2">
    <source>
        <dbReference type="Proteomes" id="UP000029590"/>
    </source>
</evidence>